<dbReference type="Proteomes" id="UP000294844">
    <property type="component" value="Unassembled WGS sequence"/>
</dbReference>
<evidence type="ECO:0000313" key="4">
    <source>
        <dbReference type="EMBL" id="TDZ90217.1"/>
    </source>
</evidence>
<evidence type="ECO:0000313" key="6">
    <source>
        <dbReference type="Proteomes" id="UP000294844"/>
    </source>
</evidence>
<dbReference type="EMBL" id="PECM01000015">
    <property type="protein sequence ID" value="TEA00183.1"/>
    <property type="molecule type" value="Genomic_DNA"/>
</dbReference>
<feature type="domain" description="Toxin 37-like C-terminal" evidence="3">
    <location>
        <begin position="348"/>
        <end position="425"/>
    </location>
</feature>
<dbReference type="OrthoDB" id="4512022at2"/>
<keyword evidence="2" id="KW-1133">Transmembrane helix</keyword>
<evidence type="ECO:0000256" key="2">
    <source>
        <dbReference type="SAM" id="Phobius"/>
    </source>
</evidence>
<evidence type="ECO:0000313" key="7">
    <source>
        <dbReference type="Proteomes" id="UP000295685"/>
    </source>
</evidence>
<dbReference type="InterPro" id="IPR029108">
    <property type="entry name" value="Ntox37-like_C"/>
</dbReference>
<accession>A0A4R8SA68</accession>
<dbReference type="Proteomes" id="UP000295685">
    <property type="component" value="Unassembled WGS sequence"/>
</dbReference>
<gene>
    <name evidence="5" type="ORF">CCUG60883_04866</name>
    <name evidence="4" type="ORF">CCUG60885_04863</name>
</gene>
<proteinExistence type="predicted"/>
<feature type="transmembrane region" description="Helical" evidence="2">
    <location>
        <begin position="245"/>
        <end position="264"/>
    </location>
</feature>
<feature type="transmembrane region" description="Helical" evidence="2">
    <location>
        <begin position="276"/>
        <end position="296"/>
    </location>
</feature>
<protein>
    <recommendedName>
        <fullName evidence="3">Toxin 37-like C-terminal domain-containing protein</fullName>
    </recommendedName>
</protein>
<sequence length="437" mass="45189">MPVVVESAAYYAAAETCYKLSTDVQAAFKPLSRVLTLESSGMAGGYQAVKAWSSGYDERAGALVMVTTDYARALQRLGDILIAAGYNWAIADWRANRDPNKGTGPACPRTIPSELPYGADVVVGVASSKHNGPGLESDVPDLYKKVIAQVAGGEIPDGDTDKLDRAAKAWKTFTDNDAISRGESDLRLSASALSNFHAPDIPNLSDHLTTLSTSAGRIKLAASDLATSTTAHYAALNQLRSDMQFAVASTLGVGIAAIAAIAVITRGRATAGGAEIAATAVDACASALAACVPPFLTTLGGITFSAGSITAAGLGAIIGLSIATITGETVVYSNRKPPNDAFDKNGAKAPGYPGDYPAGSLPREFIPPKDGPKWVPNPNPRGKGFGWEDASGNVWVPTGPRPGLAHGGPHWDVQHPDGTYDNVRPPLPEPEASGGKP</sequence>
<organism evidence="4 7">
    <name type="scientific">Mycobacteroides salmoniphilum</name>
    <dbReference type="NCBI Taxonomy" id="404941"/>
    <lineage>
        <taxon>Bacteria</taxon>
        <taxon>Bacillati</taxon>
        <taxon>Actinomycetota</taxon>
        <taxon>Actinomycetes</taxon>
        <taxon>Mycobacteriales</taxon>
        <taxon>Mycobacteriaceae</taxon>
        <taxon>Mycobacteroides</taxon>
    </lineage>
</organism>
<dbReference type="RefSeq" id="WP_134149648.1">
    <property type="nucleotide sequence ID" value="NZ_PECK01000012.1"/>
</dbReference>
<reference evidence="6 7" key="1">
    <citation type="journal article" date="2019" name="Sci. Rep.">
        <title>Extended insight into the Mycobacterium chelonae-abscessus complex through whole genome sequencing of Mycobacterium salmoniphilum outbreak and Mycobacterium salmoniphilum-like strains.</title>
        <authorList>
            <person name="Behra P.R.K."/>
            <person name="Das S."/>
            <person name="Pettersson B.M.F."/>
            <person name="Shirreff L."/>
            <person name="DuCote T."/>
            <person name="Jacobsson K.G."/>
            <person name="Ennis D.G."/>
            <person name="Kirsebom L.A."/>
        </authorList>
    </citation>
    <scope>NUCLEOTIDE SEQUENCE [LARGE SCALE GENOMIC DNA]</scope>
    <source>
        <strain evidence="5 6">CCUG 60883</strain>
        <strain evidence="4 7">CCUG 60885</strain>
    </source>
</reference>
<dbReference type="AlphaFoldDB" id="A0A4R8SA68"/>
<keyword evidence="2" id="KW-0472">Membrane</keyword>
<dbReference type="Pfam" id="PF15535">
    <property type="entry name" value="Ntox37"/>
    <property type="match status" value="1"/>
</dbReference>
<evidence type="ECO:0000313" key="5">
    <source>
        <dbReference type="EMBL" id="TEA00183.1"/>
    </source>
</evidence>
<dbReference type="EMBL" id="PECK01000012">
    <property type="protein sequence ID" value="TDZ90217.1"/>
    <property type="molecule type" value="Genomic_DNA"/>
</dbReference>
<comment type="caution">
    <text evidence="4">The sequence shown here is derived from an EMBL/GenBank/DDBJ whole genome shotgun (WGS) entry which is preliminary data.</text>
</comment>
<evidence type="ECO:0000256" key="1">
    <source>
        <dbReference type="SAM" id="MobiDB-lite"/>
    </source>
</evidence>
<feature type="region of interest" description="Disordered" evidence="1">
    <location>
        <begin position="369"/>
        <end position="437"/>
    </location>
</feature>
<feature type="transmembrane region" description="Helical" evidence="2">
    <location>
        <begin position="302"/>
        <end position="326"/>
    </location>
</feature>
<keyword evidence="6" id="KW-1185">Reference proteome</keyword>
<name>A0A4R8SA68_9MYCO</name>
<evidence type="ECO:0000259" key="3">
    <source>
        <dbReference type="Pfam" id="PF15535"/>
    </source>
</evidence>
<keyword evidence="2" id="KW-0812">Transmembrane</keyword>